<sequence>MEVVHNQAAQRFELQIGEFTPVLDYRLQDKTIAFTHTGVPTALEGNGIGSFIVRAGLDYAREQGYQVIPLCSFVAAYIRRHPEYEDLLNKPLAKVSF</sequence>
<dbReference type="InterPro" id="IPR031165">
    <property type="entry name" value="GNAT_YJDJ"/>
</dbReference>
<dbReference type="Pfam" id="PF14542">
    <property type="entry name" value="Acetyltransf_CG"/>
    <property type="match status" value="1"/>
</dbReference>
<organism evidence="2 3">
    <name type="scientific">Candidatus Desulfolinea nitratireducens</name>
    <dbReference type="NCBI Taxonomy" id="2841698"/>
    <lineage>
        <taxon>Bacteria</taxon>
        <taxon>Bacillati</taxon>
        <taxon>Chloroflexota</taxon>
        <taxon>Anaerolineae</taxon>
        <taxon>Anaerolineales</taxon>
        <taxon>Anaerolineales incertae sedis</taxon>
        <taxon>Candidatus Desulfolinea</taxon>
    </lineage>
</organism>
<accession>A0A8J6NM92</accession>
<feature type="domain" description="N-acetyltransferase" evidence="1">
    <location>
        <begin position="4"/>
        <end position="89"/>
    </location>
</feature>
<comment type="caution">
    <text evidence="2">The sequence shown here is derived from an EMBL/GenBank/DDBJ whole genome shotgun (WGS) entry which is preliminary data.</text>
</comment>
<dbReference type="InterPro" id="IPR016181">
    <property type="entry name" value="Acyl_CoA_acyltransferase"/>
</dbReference>
<proteinExistence type="predicted"/>
<dbReference type="AlphaFoldDB" id="A0A8J6NM92"/>
<reference evidence="2 3" key="1">
    <citation type="submission" date="2020-08" db="EMBL/GenBank/DDBJ databases">
        <title>Bridging the membrane lipid divide: bacteria of the FCB group superphylum have the potential to synthesize archaeal ether lipids.</title>
        <authorList>
            <person name="Villanueva L."/>
            <person name="Von Meijenfeldt F.A.B."/>
            <person name="Westbye A.B."/>
            <person name="Yadav S."/>
            <person name="Hopmans E.C."/>
            <person name="Dutilh B.E."/>
            <person name="Sinninghe Damste J.S."/>
        </authorList>
    </citation>
    <scope>NUCLEOTIDE SEQUENCE [LARGE SCALE GENOMIC DNA]</scope>
    <source>
        <strain evidence="2">NIOZ-UU36</strain>
    </source>
</reference>
<evidence type="ECO:0000313" key="2">
    <source>
        <dbReference type="EMBL" id="MBC8335740.1"/>
    </source>
</evidence>
<dbReference type="PROSITE" id="PS51729">
    <property type="entry name" value="GNAT_YJDJ"/>
    <property type="match status" value="1"/>
</dbReference>
<dbReference type="PANTHER" id="PTHR31435">
    <property type="entry name" value="PROTEIN NATD1"/>
    <property type="match status" value="1"/>
</dbReference>
<evidence type="ECO:0000259" key="1">
    <source>
        <dbReference type="PROSITE" id="PS51729"/>
    </source>
</evidence>
<name>A0A8J6NM92_9CHLR</name>
<protein>
    <submittedName>
        <fullName evidence="2">N-acetyltransferase</fullName>
    </submittedName>
</protein>
<dbReference type="PANTHER" id="PTHR31435:SF10">
    <property type="entry name" value="BSR4717 PROTEIN"/>
    <property type="match status" value="1"/>
</dbReference>
<gene>
    <name evidence="2" type="ORF">H8E29_10765</name>
</gene>
<dbReference type="EMBL" id="JACNJN010000121">
    <property type="protein sequence ID" value="MBC8335740.1"/>
    <property type="molecule type" value="Genomic_DNA"/>
</dbReference>
<dbReference type="Proteomes" id="UP000614469">
    <property type="component" value="Unassembled WGS sequence"/>
</dbReference>
<evidence type="ECO:0000313" key="3">
    <source>
        <dbReference type="Proteomes" id="UP000614469"/>
    </source>
</evidence>
<dbReference type="InterPro" id="IPR045057">
    <property type="entry name" value="Gcn5-rel_NAT"/>
</dbReference>
<dbReference type="Gene3D" id="3.40.630.30">
    <property type="match status" value="1"/>
</dbReference>
<dbReference type="SUPFAM" id="SSF55729">
    <property type="entry name" value="Acyl-CoA N-acyltransferases (Nat)"/>
    <property type="match status" value="1"/>
</dbReference>